<keyword evidence="1" id="KW-0732">Signal</keyword>
<evidence type="ECO:0000256" key="1">
    <source>
        <dbReference type="ARBA" id="ARBA00022729"/>
    </source>
</evidence>
<sequence>MTAKPRPPRRREVLAALAAAVCTGAAAPPVPVRREEGPPGTLPAATVAPHPVKRQMRGLWIACLNHTDWPDRRRLGAEQMRADFTALLDSAVATGFNAVFVQVRPTADALWPSRFEPWSQWLTGTQGQDPGWDPLAFMILAAHERGLPFHAWFNPFRIAIHPDPARLVADHPARRNPHWAVAYDGELYYDPGLAEVREFVLDAVMDAVTRYEVDGVHIDDYFYPYPAPGGRGFPDDGSFAAGSRGFTDRAAWRRDNIDLTVRQLRDRVRAARPDAVYGISPFGVWRNRSTDPAGSATTALQAYDAQYCDSRGWVRKGWVDYIAPQLYWHIGFEIADYAVLARWWAAQVADTDTQLWIGQSASRPGAPGRPAPWQDPAELSRHLALNEAVGSIGGDVFFSARTARTDRIGAIRRLAADHWPRPALVPLLPRLAGSAPPAAPSVHPSPDRQDLRITPAPRTGRPHPFLFAVYGYTDDPGARPPADPARLVALLPALTVRRYRPPTAATGPWYAVTCVDRAGREGPPSAPVRLPAG</sequence>
<keyword evidence="5" id="KW-1185">Reference proteome</keyword>
<gene>
    <name evidence="4" type="ORF">GCM10009663_48410</name>
</gene>
<dbReference type="RefSeq" id="WP_344625765.1">
    <property type="nucleotide sequence ID" value="NZ_BAAALD010000051.1"/>
</dbReference>
<dbReference type="PANTHER" id="PTHR43405">
    <property type="entry name" value="GLYCOSYL HYDROLASE DIGH"/>
    <property type="match status" value="1"/>
</dbReference>
<evidence type="ECO:0000259" key="3">
    <source>
        <dbReference type="Pfam" id="PF02638"/>
    </source>
</evidence>
<protein>
    <recommendedName>
        <fullName evidence="3">Glycosyl hydrolase-like 10 domain-containing protein</fullName>
    </recommendedName>
</protein>
<dbReference type="Gene3D" id="3.20.20.80">
    <property type="entry name" value="Glycosidases"/>
    <property type="match status" value="1"/>
</dbReference>
<dbReference type="InterPro" id="IPR017853">
    <property type="entry name" value="GH"/>
</dbReference>
<evidence type="ECO:0000313" key="4">
    <source>
        <dbReference type="EMBL" id="GAA1100044.1"/>
    </source>
</evidence>
<evidence type="ECO:0000256" key="2">
    <source>
        <dbReference type="SAM" id="MobiDB-lite"/>
    </source>
</evidence>
<name>A0ABP4EFM2_9ACTN</name>
<accession>A0ABP4EFM2</accession>
<dbReference type="InterPro" id="IPR003790">
    <property type="entry name" value="GHL10"/>
</dbReference>
<dbReference type="EMBL" id="BAAALD010000051">
    <property type="protein sequence ID" value="GAA1100044.1"/>
    <property type="molecule type" value="Genomic_DNA"/>
</dbReference>
<comment type="caution">
    <text evidence="4">The sequence shown here is derived from an EMBL/GenBank/DDBJ whole genome shotgun (WGS) entry which is preliminary data.</text>
</comment>
<feature type="region of interest" description="Disordered" evidence="2">
    <location>
        <begin position="435"/>
        <end position="459"/>
    </location>
</feature>
<organism evidence="4 5">
    <name type="scientific">Kitasatospora arboriphila</name>
    <dbReference type="NCBI Taxonomy" id="258052"/>
    <lineage>
        <taxon>Bacteria</taxon>
        <taxon>Bacillati</taxon>
        <taxon>Actinomycetota</taxon>
        <taxon>Actinomycetes</taxon>
        <taxon>Kitasatosporales</taxon>
        <taxon>Streptomycetaceae</taxon>
        <taxon>Kitasatospora</taxon>
    </lineage>
</organism>
<feature type="domain" description="Glycosyl hydrolase-like 10" evidence="3">
    <location>
        <begin position="55"/>
        <end position="363"/>
    </location>
</feature>
<dbReference type="Pfam" id="PF02638">
    <property type="entry name" value="GHL10"/>
    <property type="match status" value="1"/>
</dbReference>
<dbReference type="PANTHER" id="PTHR43405:SF1">
    <property type="entry name" value="GLYCOSYL HYDROLASE DIGH"/>
    <property type="match status" value="1"/>
</dbReference>
<feature type="compositionally biased region" description="Low complexity" evidence="2">
    <location>
        <begin position="435"/>
        <end position="444"/>
    </location>
</feature>
<reference evidence="5" key="1">
    <citation type="journal article" date="2019" name="Int. J. Syst. Evol. Microbiol.">
        <title>The Global Catalogue of Microorganisms (GCM) 10K type strain sequencing project: providing services to taxonomists for standard genome sequencing and annotation.</title>
        <authorList>
            <consortium name="The Broad Institute Genomics Platform"/>
            <consortium name="The Broad Institute Genome Sequencing Center for Infectious Disease"/>
            <person name="Wu L."/>
            <person name="Ma J."/>
        </authorList>
    </citation>
    <scope>NUCLEOTIDE SEQUENCE [LARGE SCALE GENOMIC DNA]</scope>
    <source>
        <strain evidence="5">JCM 13002</strain>
    </source>
</reference>
<dbReference type="SUPFAM" id="SSF51445">
    <property type="entry name" value="(Trans)glycosidases"/>
    <property type="match status" value="1"/>
</dbReference>
<evidence type="ECO:0000313" key="5">
    <source>
        <dbReference type="Proteomes" id="UP001499987"/>
    </source>
</evidence>
<dbReference type="InterPro" id="IPR052177">
    <property type="entry name" value="Divisome_Glycosyl_Hydrolase"/>
</dbReference>
<dbReference type="Proteomes" id="UP001499987">
    <property type="component" value="Unassembled WGS sequence"/>
</dbReference>
<proteinExistence type="predicted"/>